<sequence>MKHWATIAWGIWHARNKYCFDEIQARPEFILRGTTTLLHEYQTLVANQKTRIWSSLIPAKIKSFIWKISNSFSCALCNDEAETNSHLFLECSFAQSVWLQTQFWNGLWLPQPIIDAMEAALNNLNSADFDTLCIACWMIWNCRNKLIFENKAPSSKDLWARAELYRLEFMEVQQKQTRVAEVQNMKWQPPISDSIHKLNLAISQSKKNTSVGFGFLVRNNKGDVLAASCRRLQQNLNPLCTAAIVMRLALLFCQNTSFYKVMVECNFAELVNLLNSDRICCLEAAWIVEDIGLIRDSFSFISFHSILLRCNHAALALANAAKENEEVIV</sequence>
<comment type="caution">
    <text evidence="3">The sequence shown here is derived from an EMBL/GenBank/DDBJ whole genome shotgun (WGS) entry which is preliminary data.</text>
</comment>
<dbReference type="EMBL" id="JAZDWU010000007">
    <property type="protein sequence ID" value="KAK9997598.1"/>
    <property type="molecule type" value="Genomic_DNA"/>
</dbReference>
<evidence type="ECO:0000259" key="2">
    <source>
        <dbReference type="Pfam" id="PF13966"/>
    </source>
</evidence>
<evidence type="ECO:0000313" key="3">
    <source>
        <dbReference type="EMBL" id="KAK9997598.1"/>
    </source>
</evidence>
<dbReference type="PANTHER" id="PTHR47074">
    <property type="entry name" value="BNAC02G40300D PROTEIN"/>
    <property type="match status" value="1"/>
</dbReference>
<evidence type="ECO:0000259" key="1">
    <source>
        <dbReference type="Pfam" id="PF13456"/>
    </source>
</evidence>
<gene>
    <name evidence="3" type="ORF">SO802_022284</name>
</gene>
<dbReference type="InterPro" id="IPR002156">
    <property type="entry name" value="RNaseH_domain"/>
</dbReference>
<protein>
    <recommendedName>
        <fullName evidence="5">Reverse transcriptase zinc-binding domain-containing protein</fullName>
    </recommendedName>
</protein>
<dbReference type="GO" id="GO:0003676">
    <property type="term" value="F:nucleic acid binding"/>
    <property type="evidence" value="ECO:0007669"/>
    <property type="project" value="InterPro"/>
</dbReference>
<dbReference type="Pfam" id="PF13456">
    <property type="entry name" value="RVT_3"/>
    <property type="match status" value="1"/>
</dbReference>
<evidence type="ECO:0008006" key="5">
    <source>
        <dbReference type="Google" id="ProtNLM"/>
    </source>
</evidence>
<feature type="domain" description="RNase H type-1" evidence="1">
    <location>
        <begin position="206"/>
        <end position="321"/>
    </location>
</feature>
<dbReference type="PANTHER" id="PTHR47074:SF48">
    <property type="entry name" value="POLYNUCLEOTIDYL TRANSFERASE, RIBONUCLEASE H-LIKE SUPERFAMILY PROTEIN"/>
    <property type="match status" value="1"/>
</dbReference>
<dbReference type="InterPro" id="IPR052929">
    <property type="entry name" value="RNase_H-like_EbsB-rel"/>
</dbReference>
<feature type="domain" description="Reverse transcriptase zinc-binding" evidence="2">
    <location>
        <begin position="66"/>
        <end position="98"/>
    </location>
</feature>
<keyword evidence="4" id="KW-1185">Reference proteome</keyword>
<name>A0AAW2CHN4_9ROSI</name>
<proteinExistence type="predicted"/>
<accession>A0AAW2CHN4</accession>
<dbReference type="Pfam" id="PF13966">
    <property type="entry name" value="zf-RVT"/>
    <property type="match status" value="1"/>
</dbReference>
<evidence type="ECO:0000313" key="4">
    <source>
        <dbReference type="Proteomes" id="UP001459277"/>
    </source>
</evidence>
<organism evidence="3 4">
    <name type="scientific">Lithocarpus litseifolius</name>
    <dbReference type="NCBI Taxonomy" id="425828"/>
    <lineage>
        <taxon>Eukaryota</taxon>
        <taxon>Viridiplantae</taxon>
        <taxon>Streptophyta</taxon>
        <taxon>Embryophyta</taxon>
        <taxon>Tracheophyta</taxon>
        <taxon>Spermatophyta</taxon>
        <taxon>Magnoliopsida</taxon>
        <taxon>eudicotyledons</taxon>
        <taxon>Gunneridae</taxon>
        <taxon>Pentapetalae</taxon>
        <taxon>rosids</taxon>
        <taxon>fabids</taxon>
        <taxon>Fagales</taxon>
        <taxon>Fagaceae</taxon>
        <taxon>Lithocarpus</taxon>
    </lineage>
</organism>
<dbReference type="InterPro" id="IPR026960">
    <property type="entry name" value="RVT-Znf"/>
</dbReference>
<dbReference type="GO" id="GO:0004523">
    <property type="term" value="F:RNA-DNA hybrid ribonuclease activity"/>
    <property type="evidence" value="ECO:0007669"/>
    <property type="project" value="InterPro"/>
</dbReference>
<reference evidence="3 4" key="1">
    <citation type="submission" date="2024-01" db="EMBL/GenBank/DDBJ databases">
        <title>A telomere-to-telomere, gap-free genome of sweet tea (Lithocarpus litseifolius).</title>
        <authorList>
            <person name="Zhou J."/>
        </authorList>
    </citation>
    <scope>NUCLEOTIDE SEQUENCE [LARGE SCALE GENOMIC DNA]</scope>
    <source>
        <strain evidence="3">Zhou-2022a</strain>
        <tissue evidence="3">Leaf</tissue>
    </source>
</reference>
<dbReference type="Proteomes" id="UP001459277">
    <property type="component" value="Unassembled WGS sequence"/>
</dbReference>
<dbReference type="AlphaFoldDB" id="A0AAW2CHN4"/>